<dbReference type="GO" id="GO:0003700">
    <property type="term" value="F:DNA-binding transcription factor activity"/>
    <property type="evidence" value="ECO:0007669"/>
    <property type="project" value="InterPro"/>
</dbReference>
<dbReference type="InterPro" id="IPR000847">
    <property type="entry name" value="LysR_HTH_N"/>
</dbReference>
<reference evidence="6 7" key="1">
    <citation type="submission" date="2016-10" db="EMBL/GenBank/DDBJ databases">
        <authorList>
            <person name="de Groot N.N."/>
        </authorList>
    </citation>
    <scope>NUCLEOTIDE SEQUENCE [LARGE SCALE GENOMIC DNA]</scope>
    <source>
        <strain evidence="6 7">DSM 26915</strain>
    </source>
</reference>
<name>A0A1H5WKU3_9RHOB</name>
<dbReference type="PANTHER" id="PTHR30419:SF8">
    <property type="entry name" value="NITROGEN ASSIMILATION TRANSCRIPTIONAL ACTIVATOR-RELATED"/>
    <property type="match status" value="1"/>
</dbReference>
<dbReference type="GO" id="GO:0005829">
    <property type="term" value="C:cytosol"/>
    <property type="evidence" value="ECO:0007669"/>
    <property type="project" value="TreeGrafter"/>
</dbReference>
<dbReference type="GO" id="GO:0003677">
    <property type="term" value="F:DNA binding"/>
    <property type="evidence" value="ECO:0007669"/>
    <property type="project" value="UniProtKB-KW"/>
</dbReference>
<keyword evidence="7" id="KW-1185">Reference proteome</keyword>
<dbReference type="PROSITE" id="PS50931">
    <property type="entry name" value="HTH_LYSR"/>
    <property type="match status" value="1"/>
</dbReference>
<evidence type="ECO:0000259" key="5">
    <source>
        <dbReference type="PROSITE" id="PS50931"/>
    </source>
</evidence>
<dbReference type="InterPro" id="IPR050950">
    <property type="entry name" value="HTH-type_LysR_regulators"/>
</dbReference>
<keyword evidence="2" id="KW-0805">Transcription regulation</keyword>
<dbReference type="SUPFAM" id="SSF53850">
    <property type="entry name" value="Periplasmic binding protein-like II"/>
    <property type="match status" value="1"/>
</dbReference>
<dbReference type="RefSeq" id="WP_103909815.1">
    <property type="nucleotide sequence ID" value="NZ_FNUZ01000002.1"/>
</dbReference>
<comment type="similarity">
    <text evidence="1">Belongs to the LysR transcriptional regulatory family.</text>
</comment>
<dbReference type="PANTHER" id="PTHR30419">
    <property type="entry name" value="HTH-TYPE TRANSCRIPTIONAL REGULATOR YBHD"/>
    <property type="match status" value="1"/>
</dbReference>
<evidence type="ECO:0000313" key="7">
    <source>
        <dbReference type="Proteomes" id="UP000236752"/>
    </source>
</evidence>
<dbReference type="InterPro" id="IPR036390">
    <property type="entry name" value="WH_DNA-bd_sf"/>
</dbReference>
<dbReference type="InterPro" id="IPR005119">
    <property type="entry name" value="LysR_subst-bd"/>
</dbReference>
<proteinExistence type="inferred from homology"/>
<dbReference type="SUPFAM" id="SSF46785">
    <property type="entry name" value="Winged helix' DNA-binding domain"/>
    <property type="match status" value="1"/>
</dbReference>
<evidence type="ECO:0000256" key="3">
    <source>
        <dbReference type="ARBA" id="ARBA00023125"/>
    </source>
</evidence>
<sequence>MIDRRIKLRHLQLFLETANLQSLSSAADRLGISQPAASQTLKELEEILGAKLFNREGRSLRINQRGRVFQQFTSTALLDLEKGQDMVRGAKSHSTRIAVGLLPTVATDIFPRAAIEFRKAHPQCHLRISTGPNWSLLQQLRDGSLDIVVGRMSAPEQMMGLSFRELFTDQILAVVRPEHPLLGKQLDPAALAEFPLMLPPAGAVISSAVRAWLLSKNLQTVEPAFENVSLAFGRKTVMLSDTVWFISRSVIADELANGTISALDLGDPLLGGPVGVSVRDQSAISNELTALIDTLGALVKKAAPHSSAP</sequence>
<keyword evidence="3" id="KW-0238">DNA-binding</keyword>
<dbReference type="EMBL" id="FNUZ01000002">
    <property type="protein sequence ID" value="SEF99931.1"/>
    <property type="molecule type" value="Genomic_DNA"/>
</dbReference>
<dbReference type="AlphaFoldDB" id="A0A1H5WKU3"/>
<dbReference type="Pfam" id="PF03466">
    <property type="entry name" value="LysR_substrate"/>
    <property type="match status" value="1"/>
</dbReference>
<protein>
    <submittedName>
        <fullName evidence="6">LysR family transcriptional regulator, pca operon transcriptional activator</fullName>
    </submittedName>
</protein>
<accession>A0A1H5WKU3</accession>
<feature type="domain" description="HTH lysR-type" evidence="5">
    <location>
        <begin position="6"/>
        <end position="63"/>
    </location>
</feature>
<gene>
    <name evidence="6" type="ORF">SAMN04488045_1478</name>
</gene>
<evidence type="ECO:0000313" key="6">
    <source>
        <dbReference type="EMBL" id="SEF99931.1"/>
    </source>
</evidence>
<evidence type="ECO:0000256" key="1">
    <source>
        <dbReference type="ARBA" id="ARBA00009437"/>
    </source>
</evidence>
<dbReference type="Gene3D" id="1.10.10.10">
    <property type="entry name" value="Winged helix-like DNA-binding domain superfamily/Winged helix DNA-binding domain"/>
    <property type="match status" value="1"/>
</dbReference>
<dbReference type="OrthoDB" id="9814165at2"/>
<evidence type="ECO:0000256" key="4">
    <source>
        <dbReference type="ARBA" id="ARBA00023163"/>
    </source>
</evidence>
<dbReference type="InterPro" id="IPR036388">
    <property type="entry name" value="WH-like_DNA-bd_sf"/>
</dbReference>
<organism evidence="6 7">
    <name type="scientific">Thalassococcus halodurans</name>
    <dbReference type="NCBI Taxonomy" id="373675"/>
    <lineage>
        <taxon>Bacteria</taxon>
        <taxon>Pseudomonadati</taxon>
        <taxon>Pseudomonadota</taxon>
        <taxon>Alphaproteobacteria</taxon>
        <taxon>Rhodobacterales</taxon>
        <taxon>Roseobacteraceae</taxon>
        <taxon>Thalassococcus</taxon>
    </lineage>
</organism>
<evidence type="ECO:0000256" key="2">
    <source>
        <dbReference type="ARBA" id="ARBA00023015"/>
    </source>
</evidence>
<dbReference type="Gene3D" id="3.40.190.10">
    <property type="entry name" value="Periplasmic binding protein-like II"/>
    <property type="match status" value="2"/>
</dbReference>
<dbReference type="Pfam" id="PF00126">
    <property type="entry name" value="HTH_1"/>
    <property type="match status" value="1"/>
</dbReference>
<keyword evidence="4" id="KW-0804">Transcription</keyword>
<dbReference type="Proteomes" id="UP000236752">
    <property type="component" value="Unassembled WGS sequence"/>
</dbReference>
<dbReference type="PRINTS" id="PR00039">
    <property type="entry name" value="HTHLYSR"/>
</dbReference>